<organism evidence="1">
    <name type="scientific">viral metagenome</name>
    <dbReference type="NCBI Taxonomy" id="1070528"/>
    <lineage>
        <taxon>unclassified sequences</taxon>
        <taxon>metagenomes</taxon>
        <taxon>organismal metagenomes</taxon>
    </lineage>
</organism>
<dbReference type="AlphaFoldDB" id="A0A6M3LQI3"/>
<proteinExistence type="predicted"/>
<reference evidence="1" key="1">
    <citation type="submission" date="2020-03" db="EMBL/GenBank/DDBJ databases">
        <title>The deep terrestrial virosphere.</title>
        <authorList>
            <person name="Holmfeldt K."/>
            <person name="Nilsson E."/>
            <person name="Simone D."/>
            <person name="Lopez-Fernandez M."/>
            <person name="Wu X."/>
            <person name="de Brujin I."/>
            <person name="Lundin D."/>
            <person name="Andersson A."/>
            <person name="Bertilsson S."/>
            <person name="Dopson M."/>
        </authorList>
    </citation>
    <scope>NUCLEOTIDE SEQUENCE</scope>
    <source>
        <strain evidence="1">MM415B05176</strain>
    </source>
</reference>
<accession>A0A6M3LQI3</accession>
<protein>
    <submittedName>
        <fullName evidence="1">Uncharacterized protein</fullName>
    </submittedName>
</protein>
<sequence length="56" mass="6522">MPDITELLRLVSDQANDPGIWFIAQTAPEGYLQQELRRLHKAIEELQQADDLYVRL</sequence>
<name>A0A6M3LQI3_9ZZZZ</name>
<dbReference type="EMBL" id="MT143344">
    <property type="protein sequence ID" value="QJA95792.1"/>
    <property type="molecule type" value="Genomic_DNA"/>
</dbReference>
<evidence type="ECO:0000313" key="1">
    <source>
        <dbReference type="EMBL" id="QJA95792.1"/>
    </source>
</evidence>
<gene>
    <name evidence="1" type="ORF">MM415B05176_0006</name>
</gene>